<evidence type="ECO:0000256" key="5">
    <source>
        <dbReference type="ARBA" id="ARBA00022949"/>
    </source>
</evidence>
<evidence type="ECO:0000256" key="3">
    <source>
        <dbReference type="ARBA" id="ARBA00022475"/>
    </source>
</evidence>
<reference evidence="11" key="2">
    <citation type="journal article" date="2014" name="Nat. Commun.">
        <title>The cavefish genome reveals candidate genes for eye loss.</title>
        <authorList>
            <person name="McGaugh S.E."/>
            <person name="Gross J.B."/>
            <person name="Aken B."/>
            <person name="Blin M."/>
            <person name="Borowsky R."/>
            <person name="Chalopin D."/>
            <person name="Hinaux H."/>
            <person name="Jeffery W.R."/>
            <person name="Keene A."/>
            <person name="Ma L."/>
            <person name="Minx P."/>
            <person name="Murphy D."/>
            <person name="O'Quin K.E."/>
            <person name="Retaux S."/>
            <person name="Rohner N."/>
            <person name="Searle S.M."/>
            <person name="Stahl B.A."/>
            <person name="Tabin C."/>
            <person name="Volff J.N."/>
            <person name="Yoshizawa M."/>
            <person name="Warren W.C."/>
        </authorList>
    </citation>
    <scope>NUCLEOTIDE SEQUENCE [LARGE SCALE GENOMIC DNA]</scope>
    <source>
        <strain evidence="11">female</strain>
    </source>
</reference>
<feature type="compositionally biased region" description="Polar residues" evidence="9">
    <location>
        <begin position="208"/>
        <end position="221"/>
    </location>
</feature>
<name>A0A3B1K8Z8_ASTMX</name>
<dbReference type="InterPro" id="IPR017974">
    <property type="entry name" value="Claudin_CS"/>
</dbReference>
<feature type="transmembrane region" description="Helical" evidence="8">
    <location>
        <begin position="77"/>
        <end position="98"/>
    </location>
</feature>
<reference evidence="11" key="1">
    <citation type="submission" date="2013-03" db="EMBL/GenBank/DDBJ databases">
        <authorList>
            <person name="Jeffery W."/>
            <person name="Warren W."/>
            <person name="Wilson R.K."/>
        </authorList>
    </citation>
    <scope>NUCLEOTIDE SEQUENCE</scope>
    <source>
        <strain evidence="11">female</strain>
    </source>
</reference>
<accession>A0A3B1K8Z8</accession>
<keyword evidence="2 8" id="KW-0796">Tight junction</keyword>
<dbReference type="AlphaFoldDB" id="A0A3B1K8Z8"/>
<feature type="transmembrane region" description="Helical" evidence="8">
    <location>
        <begin position="12"/>
        <end position="32"/>
    </location>
</feature>
<feature type="transmembrane region" description="Helical" evidence="8">
    <location>
        <begin position="119"/>
        <end position="143"/>
    </location>
</feature>
<protein>
    <recommendedName>
        <fullName evidence="8">Claudin</fullName>
    </recommendedName>
</protein>
<dbReference type="GO" id="GO:0005886">
    <property type="term" value="C:plasma membrane"/>
    <property type="evidence" value="ECO:0007669"/>
    <property type="project" value="UniProtKB-SubCell"/>
</dbReference>
<evidence type="ECO:0000313" key="11">
    <source>
        <dbReference type="Proteomes" id="UP000018467"/>
    </source>
</evidence>
<dbReference type="PROSITE" id="PS01346">
    <property type="entry name" value="CLAUDIN"/>
    <property type="match status" value="1"/>
</dbReference>
<dbReference type="Proteomes" id="UP000018467">
    <property type="component" value="Unassembled WGS sequence"/>
</dbReference>
<comment type="subcellular location">
    <subcellularLocation>
        <location evidence="8">Cell junction</location>
        <location evidence="8">Tight junction</location>
    </subcellularLocation>
    <subcellularLocation>
        <location evidence="8">Cell membrane</location>
        <topology evidence="8">Multi-pass membrane protein</topology>
    </subcellularLocation>
</comment>
<dbReference type="InterPro" id="IPR006187">
    <property type="entry name" value="Claudin"/>
</dbReference>
<dbReference type="Ensembl" id="ENSAMXT00000056722.1">
    <property type="protein sequence ID" value="ENSAMXP00000051167.1"/>
    <property type="gene ID" value="ENSAMXG00000009354.2"/>
</dbReference>
<dbReference type="Gene3D" id="1.20.140.150">
    <property type="match status" value="1"/>
</dbReference>
<feature type="transmembrane region" description="Helical" evidence="8">
    <location>
        <begin position="166"/>
        <end position="188"/>
    </location>
</feature>
<dbReference type="GO" id="GO:0005198">
    <property type="term" value="F:structural molecule activity"/>
    <property type="evidence" value="ECO:0007669"/>
    <property type="project" value="InterPro"/>
</dbReference>
<keyword evidence="4 8" id="KW-0812">Transmembrane</keyword>
<evidence type="ECO:0000313" key="10">
    <source>
        <dbReference type="Ensembl" id="ENSAMXP00000051167.1"/>
    </source>
</evidence>
<dbReference type="PANTHER" id="PTHR12002">
    <property type="entry name" value="CLAUDIN"/>
    <property type="match status" value="1"/>
</dbReference>
<reference evidence="10" key="3">
    <citation type="submission" date="2025-08" db="UniProtKB">
        <authorList>
            <consortium name="Ensembl"/>
        </authorList>
    </citation>
    <scope>IDENTIFICATION</scope>
</reference>
<feature type="region of interest" description="Disordered" evidence="9">
    <location>
        <begin position="201"/>
        <end position="221"/>
    </location>
</feature>
<reference evidence="10" key="4">
    <citation type="submission" date="2025-09" db="UniProtKB">
        <authorList>
            <consortium name="Ensembl"/>
        </authorList>
    </citation>
    <scope>IDENTIFICATION</scope>
</reference>
<dbReference type="GO" id="GO:0005923">
    <property type="term" value="C:bicellular tight junction"/>
    <property type="evidence" value="ECO:0007669"/>
    <property type="project" value="UniProtKB-SubCell"/>
</dbReference>
<organism evidence="10 11">
    <name type="scientific">Astyanax mexicanus</name>
    <name type="common">Blind cave fish</name>
    <name type="synonym">Astyanax fasciatus mexicanus</name>
    <dbReference type="NCBI Taxonomy" id="7994"/>
    <lineage>
        <taxon>Eukaryota</taxon>
        <taxon>Metazoa</taxon>
        <taxon>Chordata</taxon>
        <taxon>Craniata</taxon>
        <taxon>Vertebrata</taxon>
        <taxon>Euteleostomi</taxon>
        <taxon>Actinopterygii</taxon>
        <taxon>Neopterygii</taxon>
        <taxon>Teleostei</taxon>
        <taxon>Ostariophysi</taxon>
        <taxon>Characiformes</taxon>
        <taxon>Characoidei</taxon>
        <taxon>Acestrorhamphidae</taxon>
        <taxon>Acestrorhamphinae</taxon>
        <taxon>Astyanax</taxon>
    </lineage>
</organism>
<evidence type="ECO:0000256" key="6">
    <source>
        <dbReference type="ARBA" id="ARBA00022989"/>
    </source>
</evidence>
<dbReference type="STRING" id="7994.ENSAMXP00000051167"/>
<dbReference type="InParanoid" id="A0A3B1K8Z8"/>
<evidence type="ECO:0000256" key="2">
    <source>
        <dbReference type="ARBA" id="ARBA00022427"/>
    </source>
</evidence>
<dbReference type="FunFam" id="1.20.140.150:FF:000001">
    <property type="entry name" value="Claudin"/>
    <property type="match status" value="1"/>
</dbReference>
<dbReference type="Pfam" id="PF00822">
    <property type="entry name" value="PMP22_Claudin"/>
    <property type="match status" value="1"/>
</dbReference>
<keyword evidence="6 8" id="KW-1133">Transmembrane helix</keyword>
<dbReference type="InterPro" id="IPR004031">
    <property type="entry name" value="PMP22/EMP/MP20/Claudin"/>
</dbReference>
<keyword evidence="7 8" id="KW-0472">Membrane</keyword>
<comment type="function">
    <text evidence="8">Claudins function as major constituents of the tight junction complexes that regulate the permeability of epithelia.</text>
</comment>
<keyword evidence="11" id="KW-1185">Reference proteome</keyword>
<sequence>MGLVQPGREVLSLVLGFLGWVLIGVTLPNRYWKVSTVDGNVITTSTIYQNLWMYCASDSTGVHNCREFPSLLALSGYIQACRALMITAIAMGTFGLVATLVGMRCSRVGGENYVLKGRIAAVGGVFFILQGLCTMVAVSWYAANITREFFDPLYPGTKVSIGDGLYIGWSSGTLALIGGCCLLCSCNVKQEKLEYRFPPPSRGAGFTHSASSSQYGRNAYV</sequence>
<keyword evidence="3 8" id="KW-1003">Cell membrane</keyword>
<keyword evidence="5 8" id="KW-0965">Cell junction</keyword>
<evidence type="ECO:0000256" key="1">
    <source>
        <dbReference type="ARBA" id="ARBA00008295"/>
    </source>
</evidence>
<dbReference type="Bgee" id="ENSAMXG00000009354">
    <property type="expression patterns" value="Expressed in intestine and 5 other cell types or tissues"/>
</dbReference>
<evidence type="ECO:0000256" key="4">
    <source>
        <dbReference type="ARBA" id="ARBA00022692"/>
    </source>
</evidence>
<evidence type="ECO:0000256" key="8">
    <source>
        <dbReference type="RuleBase" id="RU060637"/>
    </source>
</evidence>
<evidence type="ECO:0000256" key="9">
    <source>
        <dbReference type="SAM" id="MobiDB-lite"/>
    </source>
</evidence>
<proteinExistence type="inferred from homology"/>
<dbReference type="GeneTree" id="ENSGT00940000165100"/>
<dbReference type="PRINTS" id="PR01077">
    <property type="entry name" value="CLAUDIN"/>
</dbReference>
<comment type="similarity">
    <text evidence="1 8">Belongs to the claudin family.</text>
</comment>
<evidence type="ECO:0000256" key="7">
    <source>
        <dbReference type="ARBA" id="ARBA00023136"/>
    </source>
</evidence>